<gene>
    <name evidence="1" type="ORF">DY000_02052192</name>
</gene>
<keyword evidence="2" id="KW-1185">Reference proteome</keyword>
<evidence type="ECO:0000313" key="1">
    <source>
        <dbReference type="EMBL" id="KAF3494006.1"/>
    </source>
</evidence>
<proteinExistence type="predicted"/>
<comment type="caution">
    <text evidence="1">The sequence shown here is derived from an EMBL/GenBank/DDBJ whole genome shotgun (WGS) entry which is preliminary data.</text>
</comment>
<organism evidence="1 2">
    <name type="scientific">Brassica cretica</name>
    <name type="common">Mustard</name>
    <dbReference type="NCBI Taxonomy" id="69181"/>
    <lineage>
        <taxon>Eukaryota</taxon>
        <taxon>Viridiplantae</taxon>
        <taxon>Streptophyta</taxon>
        <taxon>Embryophyta</taxon>
        <taxon>Tracheophyta</taxon>
        <taxon>Spermatophyta</taxon>
        <taxon>Magnoliopsida</taxon>
        <taxon>eudicotyledons</taxon>
        <taxon>Gunneridae</taxon>
        <taxon>Pentapetalae</taxon>
        <taxon>rosids</taxon>
        <taxon>malvids</taxon>
        <taxon>Brassicales</taxon>
        <taxon>Brassicaceae</taxon>
        <taxon>Brassiceae</taxon>
        <taxon>Brassica</taxon>
    </lineage>
</organism>
<accession>A0ABQ7A8L4</accession>
<reference evidence="1 2" key="1">
    <citation type="journal article" date="2020" name="BMC Genomics">
        <title>Intraspecific diversification of the crop wild relative Brassica cretica Lam. using demographic model selection.</title>
        <authorList>
            <person name="Kioukis A."/>
            <person name="Michalopoulou V.A."/>
            <person name="Briers L."/>
            <person name="Pirintsos S."/>
            <person name="Studholme D.J."/>
            <person name="Pavlidis P."/>
            <person name="Sarris P.F."/>
        </authorList>
    </citation>
    <scope>NUCLEOTIDE SEQUENCE [LARGE SCALE GENOMIC DNA]</scope>
    <source>
        <strain evidence="2">cv. PFS-1207/04</strain>
    </source>
</reference>
<dbReference type="Proteomes" id="UP000266723">
    <property type="component" value="Unassembled WGS sequence"/>
</dbReference>
<sequence length="77" mass="8929">MFSVWIQRRFCSHLLRPLRRDSPLLNRTLKTCAVGRIADMFPDLLTSNPESDILPVLHFLSEEISISRSRYLASPED</sequence>
<dbReference type="EMBL" id="QGKV02002055">
    <property type="protein sequence ID" value="KAF3494006.1"/>
    <property type="molecule type" value="Genomic_DNA"/>
</dbReference>
<protein>
    <submittedName>
        <fullName evidence="1">Uncharacterized protein</fullName>
    </submittedName>
</protein>
<name>A0ABQ7A8L4_BRACR</name>
<evidence type="ECO:0000313" key="2">
    <source>
        <dbReference type="Proteomes" id="UP000266723"/>
    </source>
</evidence>